<organism evidence="7 8">
    <name type="scientific">Candidatus Fimiplasma intestinipullorum</name>
    <dbReference type="NCBI Taxonomy" id="2840825"/>
    <lineage>
        <taxon>Bacteria</taxon>
        <taxon>Bacillati</taxon>
        <taxon>Bacillota</taxon>
        <taxon>Clostridia</taxon>
        <taxon>Eubacteriales</taxon>
        <taxon>Candidatus Fimiplasma</taxon>
    </lineage>
</organism>
<keyword evidence="4" id="KW-0411">Iron-sulfur</keyword>
<proteinExistence type="predicted"/>
<evidence type="ECO:0000259" key="5">
    <source>
        <dbReference type="PROSITE" id="PS51379"/>
    </source>
</evidence>
<dbReference type="SUPFAM" id="SSF54862">
    <property type="entry name" value="4Fe-4S ferredoxins"/>
    <property type="match status" value="1"/>
</dbReference>
<dbReference type="InterPro" id="IPR050395">
    <property type="entry name" value="4Fe4S_Ferredoxin_RnfB"/>
</dbReference>
<dbReference type="PROSITE" id="PS51656">
    <property type="entry name" value="4FE4S"/>
    <property type="match status" value="1"/>
</dbReference>
<feature type="domain" description="4Fe-4S ferredoxin-type" evidence="5">
    <location>
        <begin position="33"/>
        <end position="62"/>
    </location>
</feature>
<dbReference type="EMBL" id="DVMJ01000030">
    <property type="protein sequence ID" value="HIU13203.1"/>
    <property type="molecule type" value="Genomic_DNA"/>
</dbReference>
<dbReference type="InterPro" id="IPR004108">
    <property type="entry name" value="Fe_hydrogenase_lsu_C"/>
</dbReference>
<evidence type="ECO:0000256" key="2">
    <source>
        <dbReference type="ARBA" id="ARBA00022723"/>
    </source>
</evidence>
<reference evidence="7" key="2">
    <citation type="journal article" date="2021" name="PeerJ">
        <title>Extensive microbial diversity within the chicken gut microbiome revealed by metagenomics and culture.</title>
        <authorList>
            <person name="Gilroy R."/>
            <person name="Ravi A."/>
            <person name="Getino M."/>
            <person name="Pursley I."/>
            <person name="Horton D.L."/>
            <person name="Alikhan N.F."/>
            <person name="Baker D."/>
            <person name="Gharbi K."/>
            <person name="Hall N."/>
            <person name="Watson M."/>
            <person name="Adriaenssens E.M."/>
            <person name="Foster-Nyarko E."/>
            <person name="Jarju S."/>
            <person name="Secka A."/>
            <person name="Antonio M."/>
            <person name="Oren A."/>
            <person name="Chaudhuri R.R."/>
            <person name="La Ragione R."/>
            <person name="Hildebrand F."/>
            <person name="Pallen M.J."/>
        </authorList>
    </citation>
    <scope>NUCLEOTIDE SEQUENCE</scope>
    <source>
        <strain evidence="7">CHK195-11698</strain>
    </source>
</reference>
<dbReference type="PANTHER" id="PTHR43560">
    <property type="entry name" value="ION-TRANSLOCATING OXIDOREDUCTASE COMPLEX SUBUNIT B"/>
    <property type="match status" value="1"/>
</dbReference>
<dbReference type="Proteomes" id="UP000824175">
    <property type="component" value="Unassembled WGS sequence"/>
</dbReference>
<keyword evidence="3" id="KW-0408">Iron</keyword>
<evidence type="ECO:0000256" key="1">
    <source>
        <dbReference type="ARBA" id="ARBA00022485"/>
    </source>
</evidence>
<dbReference type="InterPro" id="IPR017900">
    <property type="entry name" value="4Fe4S_Fe_S_CS"/>
</dbReference>
<dbReference type="InterPro" id="IPR017896">
    <property type="entry name" value="4Fe4S_Fe-S-bd"/>
</dbReference>
<dbReference type="InterPro" id="IPR009016">
    <property type="entry name" value="Fe_hydrogenase"/>
</dbReference>
<keyword evidence="2" id="KW-0479">Metal-binding</keyword>
<feature type="domain" description="4Fe-4S" evidence="6">
    <location>
        <begin position="344"/>
        <end position="392"/>
    </location>
</feature>
<evidence type="ECO:0000313" key="8">
    <source>
        <dbReference type="Proteomes" id="UP000824175"/>
    </source>
</evidence>
<dbReference type="PROSITE" id="PS00198">
    <property type="entry name" value="4FE4S_FER_1"/>
    <property type="match status" value="1"/>
</dbReference>
<reference evidence="7" key="1">
    <citation type="submission" date="2020-10" db="EMBL/GenBank/DDBJ databases">
        <authorList>
            <person name="Gilroy R."/>
        </authorList>
    </citation>
    <scope>NUCLEOTIDE SEQUENCE</scope>
    <source>
        <strain evidence="7">CHK195-11698</strain>
    </source>
</reference>
<accession>A0A9D1HMM8</accession>
<dbReference type="PROSITE" id="PS51379">
    <property type="entry name" value="4FE4S_FER_2"/>
    <property type="match status" value="2"/>
</dbReference>
<keyword evidence="1" id="KW-0004">4Fe-4S</keyword>
<feature type="domain" description="4Fe-4S ferredoxin-type" evidence="5">
    <location>
        <begin position="4"/>
        <end position="32"/>
    </location>
</feature>
<evidence type="ECO:0000259" key="6">
    <source>
        <dbReference type="PROSITE" id="PS51656"/>
    </source>
</evidence>
<dbReference type="Gene3D" id="1.10.15.40">
    <property type="entry name" value="Electron transport complex subunit B, putative Fe-S cluster"/>
    <property type="match status" value="1"/>
</dbReference>
<dbReference type="PANTHER" id="PTHR43560:SF1">
    <property type="entry name" value="ION-TRANSLOCATING OXIDOREDUCTASE COMPLEX SUBUNIT B"/>
    <property type="match status" value="1"/>
</dbReference>
<dbReference type="InterPro" id="IPR007202">
    <property type="entry name" value="4Fe-4S_dom"/>
</dbReference>
<evidence type="ECO:0000313" key="7">
    <source>
        <dbReference type="EMBL" id="HIU13203.1"/>
    </source>
</evidence>
<evidence type="ECO:0000256" key="3">
    <source>
        <dbReference type="ARBA" id="ARBA00023004"/>
    </source>
</evidence>
<dbReference type="AlphaFoldDB" id="A0A9D1HMM8"/>
<sequence length="392" mass="42924">MTEPRLTYTLESCTHCLHCMKICPVEAIHLEDGIVKIDPVQCIDCGICVAGCPKGGLTVAKIPLEKTLSSYDYKVALVPGSFFAQFASLEEAGQMLKAIQSLGFDEVVDYSDIEGALYLEGICRMEVADQLCITSFCPSINALIEKNYPMLFEHLLDLEYPCEVAARQVRARLEGKYPRIGIYSLCDCLAKMALAKAPFGNQASAIDHAVAISQIFPAANRQKGKACFPVTLNREGLMSNVSDFYHYAKKKKPIIAVDGVNHCIQALETAEFGALDKIGLLALFACQGGCIGGSYLWSNPFIGEVHMEKLSYLAGKHVAALSQTEMSGHRELAMDKTSMPLKMQRYRSVNEVLEKLPRFDCGACGYPNCRALAGAIVDGKAGLHLCRVRKEE</sequence>
<dbReference type="GO" id="GO:0051539">
    <property type="term" value="F:4 iron, 4 sulfur cluster binding"/>
    <property type="evidence" value="ECO:0007669"/>
    <property type="project" value="UniProtKB-KW"/>
</dbReference>
<protein>
    <submittedName>
        <fullName evidence="7">4Fe-4S dicluster domain-containing protein</fullName>
    </submittedName>
</protein>
<evidence type="ECO:0000256" key="4">
    <source>
        <dbReference type="ARBA" id="ARBA00023014"/>
    </source>
</evidence>
<dbReference type="Pfam" id="PF02906">
    <property type="entry name" value="Fe_hyd_lg_C"/>
    <property type="match status" value="1"/>
</dbReference>
<comment type="caution">
    <text evidence="7">The sequence shown here is derived from an EMBL/GenBank/DDBJ whole genome shotgun (WGS) entry which is preliminary data.</text>
</comment>
<dbReference type="Pfam" id="PF04060">
    <property type="entry name" value="FeS"/>
    <property type="match status" value="1"/>
</dbReference>
<dbReference type="Gene3D" id="3.30.70.20">
    <property type="match status" value="1"/>
</dbReference>
<dbReference type="Pfam" id="PF13237">
    <property type="entry name" value="Fer4_10"/>
    <property type="match status" value="1"/>
</dbReference>
<gene>
    <name evidence="7" type="ORF">IAD15_03950</name>
</gene>
<dbReference type="SUPFAM" id="SSF53920">
    <property type="entry name" value="Fe-only hydrogenase"/>
    <property type="match status" value="1"/>
</dbReference>
<dbReference type="GO" id="GO:0046872">
    <property type="term" value="F:metal ion binding"/>
    <property type="evidence" value="ECO:0007669"/>
    <property type="project" value="UniProtKB-KW"/>
</dbReference>
<name>A0A9D1HMM8_9FIRM</name>